<dbReference type="PANTHER" id="PTHR46825">
    <property type="entry name" value="D-ALANYL-D-ALANINE-CARBOXYPEPTIDASE/ENDOPEPTIDASE AMPH"/>
    <property type="match status" value="1"/>
</dbReference>
<dbReference type="SUPFAM" id="SSF56601">
    <property type="entry name" value="beta-lactamase/transpeptidase-like"/>
    <property type="match status" value="1"/>
</dbReference>
<feature type="domain" description="Beta-lactamase-related" evidence="1">
    <location>
        <begin position="13"/>
        <end position="348"/>
    </location>
</feature>
<evidence type="ECO:0000313" key="3">
    <source>
        <dbReference type="Proteomes" id="UP000198923"/>
    </source>
</evidence>
<evidence type="ECO:0000259" key="1">
    <source>
        <dbReference type="Pfam" id="PF00144"/>
    </source>
</evidence>
<dbReference type="STRING" id="504805.SAMN05421505_102322"/>
<reference evidence="2 3" key="1">
    <citation type="submission" date="2016-10" db="EMBL/GenBank/DDBJ databases">
        <authorList>
            <person name="de Groot N.N."/>
        </authorList>
    </citation>
    <scope>NUCLEOTIDE SEQUENCE [LARGE SCALE GENOMIC DNA]</scope>
    <source>
        <strain evidence="2 3">CPCC 201354</strain>
    </source>
</reference>
<dbReference type="Pfam" id="PF00144">
    <property type="entry name" value="Beta-lactamase"/>
    <property type="match status" value="1"/>
</dbReference>
<name>A0A1G7SK83_9ACTN</name>
<evidence type="ECO:0000313" key="2">
    <source>
        <dbReference type="EMBL" id="SDG22829.1"/>
    </source>
</evidence>
<dbReference type="InterPro" id="IPR001466">
    <property type="entry name" value="Beta-lactam-related"/>
</dbReference>
<organism evidence="2 3">
    <name type="scientific">Sinosporangium album</name>
    <dbReference type="NCBI Taxonomy" id="504805"/>
    <lineage>
        <taxon>Bacteria</taxon>
        <taxon>Bacillati</taxon>
        <taxon>Actinomycetota</taxon>
        <taxon>Actinomycetes</taxon>
        <taxon>Streptosporangiales</taxon>
        <taxon>Streptosporangiaceae</taxon>
        <taxon>Sinosporangium</taxon>
    </lineage>
</organism>
<accession>A0A1G7SK83</accession>
<dbReference type="PANTHER" id="PTHR46825:SF9">
    <property type="entry name" value="BETA-LACTAMASE-RELATED DOMAIN-CONTAINING PROTEIN"/>
    <property type="match status" value="1"/>
</dbReference>
<proteinExistence type="predicted"/>
<keyword evidence="3" id="KW-1185">Reference proteome</keyword>
<dbReference type="InterPro" id="IPR050491">
    <property type="entry name" value="AmpC-like"/>
</dbReference>
<gene>
    <name evidence="2" type="ORF">SAMN05421505_102322</name>
</gene>
<dbReference type="Gene3D" id="3.40.710.10">
    <property type="entry name" value="DD-peptidase/beta-lactamase superfamily"/>
    <property type="match status" value="1"/>
</dbReference>
<dbReference type="Proteomes" id="UP000198923">
    <property type="component" value="Unassembled WGS sequence"/>
</dbReference>
<sequence>MSRGTVPAGLKGFDTMMRTFMRERSIGGAQLAVARKGKILMVRSYGTYTTGADGKQQAVVEPTSLFRIASLSKHVTAAAIMRLVQEGRLSLSAPVTTLLGLSASADARLKQVTVLRLMQHLGGWDLGVSKDPLWIDHAIASSLGVALPIGHAQIMRYMTARRLDFTPGSKMVYSNYGYLLLGRIIEKVSGMSYESYVKQKLFAPVRITRMRIGKSLKSQAAPTEVDYHSRYTAKSVVDASGAVVPYPYGGFNLPNYDSTGGWLASAVDVVKFDMIFDKAGPVLNGTSINRLLAVPETGTTSSGSWYGGGWWVRKSGSGFNTWHSGSIPGTFSFAGRTSAGVSYCAIFNRREEEGTPDFDVIDPLLYDAAAAVTTWPTADLTSKFF</sequence>
<dbReference type="EMBL" id="FNCN01000002">
    <property type="protein sequence ID" value="SDG22829.1"/>
    <property type="molecule type" value="Genomic_DNA"/>
</dbReference>
<dbReference type="AlphaFoldDB" id="A0A1G7SK83"/>
<protein>
    <submittedName>
        <fullName evidence="2">CubicO group peptidase, beta-lactamase class C family</fullName>
    </submittedName>
</protein>
<dbReference type="InterPro" id="IPR012338">
    <property type="entry name" value="Beta-lactam/transpept-like"/>
</dbReference>